<reference evidence="7 8" key="1">
    <citation type="journal article" date="2019" name="ISME J.">
        <title>Genome analyses of uncultured TG2/ZB3 bacteria in 'Margulisbacteria' specifically attached to ectosymbiotic spirochetes of protists in the termite gut.</title>
        <authorList>
            <person name="Utami Y.D."/>
            <person name="Kuwahara H."/>
            <person name="Igai K."/>
            <person name="Murakami T."/>
            <person name="Sugaya K."/>
            <person name="Morikawa T."/>
            <person name="Nagura Y."/>
            <person name="Yuki M."/>
            <person name="Deevong P."/>
            <person name="Inoue T."/>
            <person name="Kihara K."/>
            <person name="Lo N."/>
            <person name="Yamada A."/>
            <person name="Ohkuma M."/>
            <person name="Hongoh Y."/>
        </authorList>
    </citation>
    <scope>NUCLEOTIDE SEQUENCE [LARGE SCALE GENOMIC DNA]</scope>
    <source>
        <strain evidence="7">NkOx7-02</strain>
    </source>
</reference>
<sequence length="286" mass="30257">MKSAFVFPGQGSQSPGMGKDLYDHNPAAREVFQAANQTLGFSLTDLIFAGTAEDLQKTSNAQPAILTVSVALLQAKNTIPAVVAGHSLGEYSALVCAGALDFREAVSLVRFRGECMERAAPGGMAAALGLDDQLIEQILAKHPGVEIANYNCPGQTVISGTNAELPLACADLTAAGAKRVVPLAVSGPFHSSLMREAAEEYRQRLKTVDIHDPQIPVIANVTADYAREAAVIRDLLYRQVFSSVRWTQSVRKILASGVATIEEIGPGKVLTGLVKKIQTSMAQAAV</sequence>
<dbReference type="PANTHER" id="PTHR42681:SF1">
    <property type="entry name" value="MALONYL-COA-ACYL CARRIER PROTEIN TRANSACYLASE, MITOCHONDRIAL"/>
    <property type="match status" value="1"/>
</dbReference>
<dbReference type="SUPFAM" id="SSF55048">
    <property type="entry name" value="Probable ACP-binding domain of malonyl-CoA ACP transacylase"/>
    <property type="match status" value="1"/>
</dbReference>
<comment type="caution">
    <text evidence="7">The sequence shown here is derived from an EMBL/GenBank/DDBJ whole genome shotgun (WGS) entry which is preliminary data.</text>
</comment>
<dbReference type="InterPro" id="IPR024925">
    <property type="entry name" value="Malonyl_CoA-ACP_transAc"/>
</dbReference>
<dbReference type="SUPFAM" id="SSF52151">
    <property type="entry name" value="FabD/lysophospholipase-like"/>
    <property type="match status" value="1"/>
</dbReference>
<evidence type="ECO:0000313" key="7">
    <source>
        <dbReference type="EMBL" id="GBR76412.1"/>
    </source>
</evidence>
<evidence type="ECO:0000256" key="2">
    <source>
        <dbReference type="ARBA" id="ARBA00023315"/>
    </source>
</evidence>
<dbReference type="InterPro" id="IPR016036">
    <property type="entry name" value="Malonyl_transacylase_ACP-bd"/>
</dbReference>
<dbReference type="InterPro" id="IPR001227">
    <property type="entry name" value="Ac_transferase_dom_sf"/>
</dbReference>
<accession>A0A388TGZ4</accession>
<organism evidence="7 8">
    <name type="scientific">Candidatus Termititenax persephonae</name>
    <dbReference type="NCBI Taxonomy" id="2218525"/>
    <lineage>
        <taxon>Bacteria</taxon>
        <taxon>Bacillati</taxon>
        <taxon>Candidatus Margulisiibacteriota</taxon>
        <taxon>Candidatus Termititenacia</taxon>
        <taxon>Candidatus Termititenacales</taxon>
        <taxon>Candidatus Termititenacaceae</taxon>
        <taxon>Candidatus Termititenax</taxon>
    </lineage>
</organism>
<dbReference type="EMBL" id="BGZO01000027">
    <property type="protein sequence ID" value="GBR76412.1"/>
    <property type="molecule type" value="Genomic_DNA"/>
</dbReference>
<dbReference type="Gene3D" id="3.40.366.10">
    <property type="entry name" value="Malonyl-Coenzyme A Acyl Carrier Protein, domain 2"/>
    <property type="match status" value="1"/>
</dbReference>
<evidence type="ECO:0000256" key="4">
    <source>
        <dbReference type="PIRNR" id="PIRNR000446"/>
    </source>
</evidence>
<comment type="catalytic activity">
    <reaction evidence="3 4">
        <text>holo-[ACP] + malonyl-CoA = malonyl-[ACP] + CoA</text>
        <dbReference type="Rhea" id="RHEA:41792"/>
        <dbReference type="Rhea" id="RHEA-COMP:9623"/>
        <dbReference type="Rhea" id="RHEA-COMP:9685"/>
        <dbReference type="ChEBI" id="CHEBI:57287"/>
        <dbReference type="ChEBI" id="CHEBI:57384"/>
        <dbReference type="ChEBI" id="CHEBI:64479"/>
        <dbReference type="ChEBI" id="CHEBI:78449"/>
        <dbReference type="EC" id="2.3.1.39"/>
    </reaction>
</comment>
<dbReference type="NCBIfam" id="TIGR00128">
    <property type="entry name" value="fabD"/>
    <property type="match status" value="1"/>
</dbReference>
<evidence type="ECO:0000259" key="6">
    <source>
        <dbReference type="SMART" id="SM00827"/>
    </source>
</evidence>
<name>A0A388TGZ4_9BACT</name>
<gene>
    <name evidence="7" type="primary">fabD</name>
    <name evidence="7" type="ORF">NO2_0960</name>
</gene>
<dbReference type="GO" id="GO:0005829">
    <property type="term" value="C:cytosol"/>
    <property type="evidence" value="ECO:0007669"/>
    <property type="project" value="TreeGrafter"/>
</dbReference>
<feature type="active site" evidence="5">
    <location>
        <position position="87"/>
    </location>
</feature>
<dbReference type="PANTHER" id="PTHR42681">
    <property type="entry name" value="MALONYL-COA-ACYL CARRIER PROTEIN TRANSACYLASE, MITOCHONDRIAL"/>
    <property type="match status" value="1"/>
</dbReference>
<dbReference type="EC" id="2.3.1.39" evidence="4"/>
<dbReference type="InterPro" id="IPR014043">
    <property type="entry name" value="Acyl_transferase_dom"/>
</dbReference>
<dbReference type="InterPro" id="IPR050858">
    <property type="entry name" value="Mal-CoA-ACP_Trans/PKS_FabD"/>
</dbReference>
<dbReference type="AlphaFoldDB" id="A0A388TGZ4"/>
<protein>
    <recommendedName>
        <fullName evidence="4">Malonyl CoA-acyl carrier protein transacylase</fullName>
        <ecNumber evidence="4">2.3.1.39</ecNumber>
    </recommendedName>
</protein>
<evidence type="ECO:0000256" key="3">
    <source>
        <dbReference type="ARBA" id="ARBA00048462"/>
    </source>
</evidence>
<proteinExistence type="inferred from homology"/>
<dbReference type="Pfam" id="PF00698">
    <property type="entry name" value="Acyl_transf_1"/>
    <property type="match status" value="1"/>
</dbReference>
<dbReference type="InterPro" id="IPR016035">
    <property type="entry name" value="Acyl_Trfase/lysoPLipase"/>
</dbReference>
<keyword evidence="8" id="KW-1185">Reference proteome</keyword>
<dbReference type="Proteomes" id="UP000275925">
    <property type="component" value="Unassembled WGS sequence"/>
</dbReference>
<dbReference type="GO" id="GO:0004314">
    <property type="term" value="F:[acyl-carrier-protein] S-malonyltransferase activity"/>
    <property type="evidence" value="ECO:0007669"/>
    <property type="project" value="UniProtKB-EC"/>
</dbReference>
<dbReference type="PIRSF" id="PIRSF000446">
    <property type="entry name" value="Mct"/>
    <property type="match status" value="1"/>
</dbReference>
<dbReference type="FunFam" id="3.30.70.250:FF:000001">
    <property type="entry name" value="Malonyl CoA-acyl carrier protein transacylase"/>
    <property type="match status" value="1"/>
</dbReference>
<feature type="active site" evidence="5">
    <location>
        <position position="190"/>
    </location>
</feature>
<evidence type="ECO:0000256" key="5">
    <source>
        <dbReference type="PIRSR" id="PIRSR000446-1"/>
    </source>
</evidence>
<keyword evidence="1 4" id="KW-0808">Transferase</keyword>
<evidence type="ECO:0000256" key="1">
    <source>
        <dbReference type="ARBA" id="ARBA00022679"/>
    </source>
</evidence>
<dbReference type="GO" id="GO:0006633">
    <property type="term" value="P:fatty acid biosynthetic process"/>
    <property type="evidence" value="ECO:0007669"/>
    <property type="project" value="TreeGrafter"/>
</dbReference>
<dbReference type="Gene3D" id="3.30.70.250">
    <property type="entry name" value="Malonyl-CoA ACP transacylase, ACP-binding"/>
    <property type="match status" value="1"/>
</dbReference>
<dbReference type="InterPro" id="IPR004410">
    <property type="entry name" value="Malonyl_CoA-ACP_transAc_FabD"/>
</dbReference>
<evidence type="ECO:0000313" key="8">
    <source>
        <dbReference type="Proteomes" id="UP000275925"/>
    </source>
</evidence>
<feature type="domain" description="Malonyl-CoA:ACP transacylase (MAT)" evidence="6">
    <location>
        <begin position="6"/>
        <end position="281"/>
    </location>
</feature>
<dbReference type="SMART" id="SM00827">
    <property type="entry name" value="PKS_AT"/>
    <property type="match status" value="1"/>
</dbReference>
<keyword evidence="2 4" id="KW-0012">Acyltransferase</keyword>
<comment type="similarity">
    <text evidence="4">Belongs to the fabD family.</text>
</comment>